<dbReference type="EMBL" id="MU003801">
    <property type="protein sequence ID" value="KAF2720308.1"/>
    <property type="molecule type" value="Genomic_DNA"/>
</dbReference>
<organism evidence="2 3">
    <name type="scientific">Polychaeton citri CBS 116435</name>
    <dbReference type="NCBI Taxonomy" id="1314669"/>
    <lineage>
        <taxon>Eukaryota</taxon>
        <taxon>Fungi</taxon>
        <taxon>Dikarya</taxon>
        <taxon>Ascomycota</taxon>
        <taxon>Pezizomycotina</taxon>
        <taxon>Dothideomycetes</taxon>
        <taxon>Dothideomycetidae</taxon>
        <taxon>Capnodiales</taxon>
        <taxon>Capnodiaceae</taxon>
        <taxon>Polychaeton</taxon>
    </lineage>
</organism>
<dbReference type="Proteomes" id="UP000799441">
    <property type="component" value="Unassembled WGS sequence"/>
</dbReference>
<name>A0A9P4Q6Q3_9PEZI</name>
<feature type="compositionally biased region" description="Basic and acidic residues" evidence="1">
    <location>
        <begin position="482"/>
        <end position="495"/>
    </location>
</feature>
<sequence>MSIYRQQMKKTAGGGPTDLPIGGRPELNRSSNSAPAVGFTGFHLGGLDGKPPGEAVKGKHDSDEDDDVPLGILQAHGFPGVNRPPTSGDAAGAGKASVAGSIANGGAGQGNLPPFARRLPPDPYFGASIVNHSNREALAFNGDAGSVYGVPPSMPPQMSAQLAPPQMGHPGGLVGVIAGEERARAARRGSPNAQGGYNTSPMPLPSNMPGQMGRTMSMGNIPPPTVYTPSGVPPVPMMPMMSPMMGGMPGQGAADQTQQQMQQFMQMQMQFMQNMLSMQQGQMGQQPQQDFLGVPGQPQSRPMSMASQIPPQQNHIPNSGRSMTMLNPPPSWGSMQPPVRPHSGMPQIGAYAPSVNGFNMNGGGGPGPGYTPSIAPSERSNIGMPSRYRPVSNFGDAQSGRAQSLTSSVTLQALKSELNQSTPNFLHPDSRQQPPYHQPTASRSTIRIVEKPKGSPRVSTTQLEKDEDEEDGWAAMKKKREERKFRLGRKTEKGDNNGPSLSDLYKNFD</sequence>
<feature type="compositionally biased region" description="Polar residues" evidence="1">
    <location>
        <begin position="400"/>
        <end position="424"/>
    </location>
</feature>
<proteinExistence type="predicted"/>
<reference evidence="2" key="1">
    <citation type="journal article" date="2020" name="Stud. Mycol.">
        <title>101 Dothideomycetes genomes: a test case for predicting lifestyles and emergence of pathogens.</title>
        <authorList>
            <person name="Haridas S."/>
            <person name="Albert R."/>
            <person name="Binder M."/>
            <person name="Bloem J."/>
            <person name="Labutti K."/>
            <person name="Salamov A."/>
            <person name="Andreopoulos B."/>
            <person name="Baker S."/>
            <person name="Barry K."/>
            <person name="Bills G."/>
            <person name="Bluhm B."/>
            <person name="Cannon C."/>
            <person name="Castanera R."/>
            <person name="Culley D."/>
            <person name="Daum C."/>
            <person name="Ezra D."/>
            <person name="Gonzalez J."/>
            <person name="Henrissat B."/>
            <person name="Kuo A."/>
            <person name="Liang C."/>
            <person name="Lipzen A."/>
            <person name="Lutzoni F."/>
            <person name="Magnuson J."/>
            <person name="Mondo S."/>
            <person name="Nolan M."/>
            <person name="Ohm R."/>
            <person name="Pangilinan J."/>
            <person name="Park H.-J."/>
            <person name="Ramirez L."/>
            <person name="Alfaro M."/>
            <person name="Sun H."/>
            <person name="Tritt A."/>
            <person name="Yoshinaga Y."/>
            <person name="Zwiers L.-H."/>
            <person name="Turgeon B."/>
            <person name="Goodwin S."/>
            <person name="Spatafora J."/>
            <person name="Crous P."/>
            <person name="Grigoriev I."/>
        </authorList>
    </citation>
    <scope>NUCLEOTIDE SEQUENCE</scope>
    <source>
        <strain evidence="2">CBS 116435</strain>
    </source>
</reference>
<dbReference type="OrthoDB" id="5396252at2759"/>
<protein>
    <submittedName>
        <fullName evidence="2">Uncharacterized protein</fullName>
    </submittedName>
</protein>
<dbReference type="AlphaFoldDB" id="A0A9P4Q6Q3"/>
<feature type="region of interest" description="Disordered" evidence="1">
    <location>
        <begin position="1"/>
        <end position="95"/>
    </location>
</feature>
<comment type="caution">
    <text evidence="2">The sequence shown here is derived from an EMBL/GenBank/DDBJ whole genome shotgun (WGS) entry which is preliminary data.</text>
</comment>
<accession>A0A9P4Q6Q3</accession>
<evidence type="ECO:0000313" key="2">
    <source>
        <dbReference type="EMBL" id="KAF2720308.1"/>
    </source>
</evidence>
<feature type="region of interest" description="Disordered" evidence="1">
    <location>
        <begin position="381"/>
        <end position="509"/>
    </location>
</feature>
<gene>
    <name evidence="2" type="ORF">K431DRAFT_226718</name>
</gene>
<keyword evidence="3" id="KW-1185">Reference proteome</keyword>
<evidence type="ECO:0000313" key="3">
    <source>
        <dbReference type="Proteomes" id="UP000799441"/>
    </source>
</evidence>
<evidence type="ECO:0000256" key="1">
    <source>
        <dbReference type="SAM" id="MobiDB-lite"/>
    </source>
</evidence>
<feature type="compositionally biased region" description="Polar residues" evidence="1">
    <location>
        <begin position="431"/>
        <end position="445"/>
    </location>
</feature>
<dbReference type="PANTHER" id="PTHR42068">
    <property type="entry name" value="YALI0B18964P"/>
    <property type="match status" value="1"/>
</dbReference>
<dbReference type="PANTHER" id="PTHR42068:SF1">
    <property type="entry name" value="YALI0B18964P"/>
    <property type="match status" value="1"/>
</dbReference>